<dbReference type="Proteomes" id="UP000281553">
    <property type="component" value="Unassembled WGS sequence"/>
</dbReference>
<evidence type="ECO:0000313" key="2">
    <source>
        <dbReference type="Proteomes" id="UP000281553"/>
    </source>
</evidence>
<organism evidence="1 2">
    <name type="scientific">Dibothriocephalus latus</name>
    <name type="common">Fish tapeworm</name>
    <name type="synonym">Diphyllobothrium latum</name>
    <dbReference type="NCBI Taxonomy" id="60516"/>
    <lineage>
        <taxon>Eukaryota</taxon>
        <taxon>Metazoa</taxon>
        <taxon>Spiralia</taxon>
        <taxon>Lophotrochozoa</taxon>
        <taxon>Platyhelminthes</taxon>
        <taxon>Cestoda</taxon>
        <taxon>Eucestoda</taxon>
        <taxon>Diphyllobothriidea</taxon>
        <taxon>Diphyllobothriidae</taxon>
        <taxon>Dibothriocephalus</taxon>
    </lineage>
</organism>
<proteinExistence type="predicted"/>
<dbReference type="AlphaFoldDB" id="A0A3P7LV39"/>
<evidence type="ECO:0000313" key="1">
    <source>
        <dbReference type="EMBL" id="VDN15447.1"/>
    </source>
</evidence>
<gene>
    <name evidence="1" type="ORF">DILT_LOCUS11278</name>
</gene>
<reference evidence="1 2" key="1">
    <citation type="submission" date="2018-11" db="EMBL/GenBank/DDBJ databases">
        <authorList>
            <consortium name="Pathogen Informatics"/>
        </authorList>
    </citation>
    <scope>NUCLEOTIDE SEQUENCE [LARGE SCALE GENOMIC DNA]</scope>
</reference>
<dbReference type="EMBL" id="UYRU01062555">
    <property type="protein sequence ID" value="VDN15447.1"/>
    <property type="molecule type" value="Genomic_DNA"/>
</dbReference>
<keyword evidence="2" id="KW-1185">Reference proteome</keyword>
<sequence>MIRARQTTAAILTELDQMNLAETGIDSLPARCPPRVLTDDCPLEDWALCPSPLQSRTLSLLESASMAEGPPPAEPEPQSRKLLFFVLLSLTPCLLSSHVLHSIRCASAVPFIKCLTVRFASLVEVGPVGLSRATISSVCVHGVVDVGEVICA</sequence>
<protein>
    <submittedName>
        <fullName evidence="1">Uncharacterized protein</fullName>
    </submittedName>
</protein>
<name>A0A3P7LV39_DIBLA</name>
<accession>A0A3P7LV39</accession>